<protein>
    <recommendedName>
        <fullName evidence="4">General secretion pathway GspH domain-containing protein</fullName>
    </recommendedName>
</protein>
<comment type="caution">
    <text evidence="2">The sequence shown here is derived from an EMBL/GenBank/DDBJ whole genome shotgun (WGS) entry which is preliminary data.</text>
</comment>
<evidence type="ECO:0000313" key="2">
    <source>
        <dbReference type="EMBL" id="OGE88579.1"/>
    </source>
</evidence>
<reference evidence="2 3" key="1">
    <citation type="journal article" date="2016" name="Nat. Commun.">
        <title>Thousands of microbial genomes shed light on interconnected biogeochemical processes in an aquifer system.</title>
        <authorList>
            <person name="Anantharaman K."/>
            <person name="Brown C.T."/>
            <person name="Hug L.A."/>
            <person name="Sharon I."/>
            <person name="Castelle C.J."/>
            <person name="Probst A.J."/>
            <person name="Thomas B.C."/>
            <person name="Singh A."/>
            <person name="Wilkins M.J."/>
            <person name="Karaoz U."/>
            <person name="Brodie E.L."/>
            <person name="Williams K.H."/>
            <person name="Hubbard S.S."/>
            <person name="Banfield J.F."/>
        </authorList>
    </citation>
    <scope>NUCLEOTIDE SEQUENCE [LARGE SCALE GENOMIC DNA]</scope>
</reference>
<dbReference type="EMBL" id="MFEO01000032">
    <property type="protein sequence ID" value="OGE88579.1"/>
    <property type="molecule type" value="Genomic_DNA"/>
</dbReference>
<accession>A0A1F5PF70</accession>
<dbReference type="Pfam" id="PF07963">
    <property type="entry name" value="N_methyl"/>
    <property type="match status" value="1"/>
</dbReference>
<gene>
    <name evidence="2" type="ORF">A2722_03105</name>
</gene>
<keyword evidence="1" id="KW-1133">Transmembrane helix</keyword>
<dbReference type="STRING" id="1817828.A2722_03105"/>
<proteinExistence type="predicted"/>
<evidence type="ECO:0008006" key="4">
    <source>
        <dbReference type="Google" id="ProtNLM"/>
    </source>
</evidence>
<evidence type="ECO:0000313" key="3">
    <source>
        <dbReference type="Proteomes" id="UP000178377"/>
    </source>
</evidence>
<feature type="transmembrane region" description="Helical" evidence="1">
    <location>
        <begin position="20"/>
        <end position="38"/>
    </location>
</feature>
<sequence length="187" mass="19877">MMAKKQKFSLSKSGFSLVELMIVVAITAVLSGLFLANLKQGEITRSLKLASDTTQSGLRLMQNNTLSGLAHPSGQPLRDYGMTVGSSGTSYVTFTEARNAGGNAINYQALETITLPSRTSFSNIAIAGTSVASLSLRFMPPFGEIRMTGGSYNEATSQRATFDIIYSGSTLKKTVTIDGSSGRIEVQ</sequence>
<keyword evidence="1" id="KW-0812">Transmembrane</keyword>
<evidence type="ECO:0000256" key="1">
    <source>
        <dbReference type="SAM" id="Phobius"/>
    </source>
</evidence>
<dbReference type="NCBIfam" id="TIGR02532">
    <property type="entry name" value="IV_pilin_GFxxxE"/>
    <property type="match status" value="1"/>
</dbReference>
<dbReference type="InterPro" id="IPR012902">
    <property type="entry name" value="N_methyl_site"/>
</dbReference>
<dbReference type="AlphaFoldDB" id="A0A1F5PF70"/>
<dbReference type="Proteomes" id="UP000178377">
    <property type="component" value="Unassembled WGS sequence"/>
</dbReference>
<dbReference type="SUPFAM" id="SSF54523">
    <property type="entry name" value="Pili subunits"/>
    <property type="match status" value="1"/>
</dbReference>
<organism evidence="2 3">
    <name type="scientific">Candidatus Doudnabacteria bacterium RIFCSPHIGHO2_01_FULL_50_11</name>
    <dbReference type="NCBI Taxonomy" id="1817828"/>
    <lineage>
        <taxon>Bacteria</taxon>
        <taxon>Candidatus Doudnaibacteriota</taxon>
    </lineage>
</organism>
<dbReference type="PROSITE" id="PS00409">
    <property type="entry name" value="PROKAR_NTER_METHYL"/>
    <property type="match status" value="1"/>
</dbReference>
<keyword evidence="1" id="KW-0472">Membrane</keyword>
<name>A0A1F5PF70_9BACT</name>
<dbReference type="InterPro" id="IPR045584">
    <property type="entry name" value="Pilin-like"/>
</dbReference>